<dbReference type="OrthoDB" id="2019572at2759"/>
<dbReference type="SUPFAM" id="SSF50965">
    <property type="entry name" value="Galactose oxidase, central domain"/>
    <property type="match status" value="1"/>
</dbReference>
<dbReference type="InterPro" id="IPR013783">
    <property type="entry name" value="Ig-like_fold"/>
</dbReference>
<keyword evidence="6" id="KW-1185">Reference proteome</keyword>
<proteinExistence type="predicted"/>
<dbReference type="InterPro" id="IPR037293">
    <property type="entry name" value="Gal_Oxidase_central_sf"/>
</dbReference>
<dbReference type="AlphaFoldDB" id="A0A2U1PFP9"/>
<protein>
    <recommendedName>
        <fullName evidence="7">Galactose oxidase/kelch, beta-propeller</fullName>
    </recommendedName>
</protein>
<dbReference type="Pfam" id="PF07250">
    <property type="entry name" value="Glyoxal_oxid_N"/>
    <property type="match status" value="1"/>
</dbReference>
<sequence length="412" mass="45747">MASILKPYLFFLIHIRFASFILAAPDKAGQIISDGESYYAKPQIETTFLGEWVVDNPNAGVAAMQLQLMPNDKVIWFDTTALGPSALKLKTEGNCPLNPDKDNQPDYFAHAVAYDWKTLRVMHGAHREICGRMTLLTKSMFLLLGDGKVIAEFPELPGRSRNYPPSGISALFPLKLTPDNQSINAEIVVCGGNAPNAYEVVDAKHANEKQFLPALNDCNRIQPLKPNPVWEKEQDMPSSRTMGDLLLLPTGDLLMHNGAQKGCSALLPDTKVLVAGSNMHAQYTFDGDYPTELRVEKFSPPYLNSALDKDRPEINEQGTYKVLKYERQFKVSVKFDKKLEFGDVMVTMLYPSFTTHGFSQNQRLLIPALTGVDNNVIIDVAPANGIIAPPGYYILFVNYLGIPGKGIWVHID</sequence>
<dbReference type="InterPro" id="IPR011043">
    <property type="entry name" value="Gal_Oxase/kelch_b-propeller"/>
</dbReference>
<feature type="chain" id="PRO_5015668165" description="Galactose oxidase/kelch, beta-propeller" evidence="2">
    <location>
        <begin position="24"/>
        <end position="412"/>
    </location>
</feature>
<name>A0A2U1PFP9_ARTAN</name>
<evidence type="ECO:0000313" key="6">
    <source>
        <dbReference type="Proteomes" id="UP000245207"/>
    </source>
</evidence>
<gene>
    <name evidence="5" type="ORF">CTI12_AA153070</name>
</gene>
<dbReference type="InterPro" id="IPR014756">
    <property type="entry name" value="Ig_E-set"/>
</dbReference>
<dbReference type="CDD" id="cd02851">
    <property type="entry name" value="E_set_GO_C"/>
    <property type="match status" value="1"/>
</dbReference>
<dbReference type="Proteomes" id="UP000245207">
    <property type="component" value="Unassembled WGS sequence"/>
</dbReference>
<dbReference type="STRING" id="35608.A0A2U1PFP9"/>
<evidence type="ECO:0000313" key="5">
    <source>
        <dbReference type="EMBL" id="PWA84575.1"/>
    </source>
</evidence>
<evidence type="ECO:0008006" key="7">
    <source>
        <dbReference type="Google" id="ProtNLM"/>
    </source>
</evidence>
<evidence type="ECO:0000259" key="4">
    <source>
        <dbReference type="Pfam" id="PF09118"/>
    </source>
</evidence>
<dbReference type="SUPFAM" id="SSF81296">
    <property type="entry name" value="E set domains"/>
    <property type="match status" value="1"/>
</dbReference>
<comment type="caution">
    <text evidence="5">The sequence shown here is derived from an EMBL/GenBank/DDBJ whole genome shotgun (WGS) entry which is preliminary data.</text>
</comment>
<dbReference type="PANTHER" id="PTHR32208">
    <property type="entry name" value="SECRETED PROTEIN-RELATED"/>
    <property type="match status" value="1"/>
</dbReference>
<dbReference type="EMBL" id="PKPP01001214">
    <property type="protein sequence ID" value="PWA84575.1"/>
    <property type="molecule type" value="Genomic_DNA"/>
</dbReference>
<dbReference type="Pfam" id="PF09118">
    <property type="entry name" value="GO-like_E_set"/>
    <property type="match status" value="1"/>
</dbReference>
<evidence type="ECO:0000256" key="2">
    <source>
        <dbReference type="SAM" id="SignalP"/>
    </source>
</evidence>
<reference evidence="5 6" key="1">
    <citation type="journal article" date="2018" name="Mol. Plant">
        <title>The genome of Artemisia annua provides insight into the evolution of Asteraceae family and artemisinin biosynthesis.</title>
        <authorList>
            <person name="Shen Q."/>
            <person name="Zhang L."/>
            <person name="Liao Z."/>
            <person name="Wang S."/>
            <person name="Yan T."/>
            <person name="Shi P."/>
            <person name="Liu M."/>
            <person name="Fu X."/>
            <person name="Pan Q."/>
            <person name="Wang Y."/>
            <person name="Lv Z."/>
            <person name="Lu X."/>
            <person name="Zhang F."/>
            <person name="Jiang W."/>
            <person name="Ma Y."/>
            <person name="Chen M."/>
            <person name="Hao X."/>
            <person name="Li L."/>
            <person name="Tang Y."/>
            <person name="Lv G."/>
            <person name="Zhou Y."/>
            <person name="Sun X."/>
            <person name="Brodelius P.E."/>
            <person name="Rose J.K.C."/>
            <person name="Tang K."/>
        </authorList>
    </citation>
    <scope>NUCLEOTIDE SEQUENCE [LARGE SCALE GENOMIC DNA]</scope>
    <source>
        <strain evidence="6">cv. Huhao1</strain>
        <tissue evidence="5">Leaf</tissue>
    </source>
</reference>
<dbReference type="Gene3D" id="2.60.40.10">
    <property type="entry name" value="Immunoglobulins"/>
    <property type="match status" value="1"/>
</dbReference>
<evidence type="ECO:0000259" key="3">
    <source>
        <dbReference type="Pfam" id="PF07250"/>
    </source>
</evidence>
<dbReference type="InterPro" id="IPR009880">
    <property type="entry name" value="Glyoxal_oxidase_N"/>
</dbReference>
<feature type="domain" description="Glyoxal oxidase N-terminal" evidence="3">
    <location>
        <begin position="138"/>
        <end position="265"/>
    </location>
</feature>
<keyword evidence="1 2" id="KW-0732">Signal</keyword>
<organism evidence="5 6">
    <name type="scientific">Artemisia annua</name>
    <name type="common">Sweet wormwood</name>
    <dbReference type="NCBI Taxonomy" id="35608"/>
    <lineage>
        <taxon>Eukaryota</taxon>
        <taxon>Viridiplantae</taxon>
        <taxon>Streptophyta</taxon>
        <taxon>Embryophyta</taxon>
        <taxon>Tracheophyta</taxon>
        <taxon>Spermatophyta</taxon>
        <taxon>Magnoliopsida</taxon>
        <taxon>eudicotyledons</taxon>
        <taxon>Gunneridae</taxon>
        <taxon>Pentapetalae</taxon>
        <taxon>asterids</taxon>
        <taxon>campanulids</taxon>
        <taxon>Asterales</taxon>
        <taxon>Asteraceae</taxon>
        <taxon>Asteroideae</taxon>
        <taxon>Anthemideae</taxon>
        <taxon>Artemisiinae</taxon>
        <taxon>Artemisia</taxon>
    </lineage>
</organism>
<dbReference type="Gene3D" id="2.130.10.80">
    <property type="entry name" value="Galactose oxidase/kelch, beta-propeller"/>
    <property type="match status" value="1"/>
</dbReference>
<evidence type="ECO:0000256" key="1">
    <source>
        <dbReference type="ARBA" id="ARBA00022729"/>
    </source>
</evidence>
<feature type="domain" description="Galactose oxidase-like Early set" evidence="4">
    <location>
        <begin position="311"/>
        <end position="411"/>
    </location>
</feature>
<dbReference type="InterPro" id="IPR015202">
    <property type="entry name" value="GO-like_E_set"/>
</dbReference>
<accession>A0A2U1PFP9</accession>
<dbReference type="PANTHER" id="PTHR32208:SF93">
    <property type="entry name" value="ALDEHYDE OXIDASE GLOX1"/>
    <property type="match status" value="1"/>
</dbReference>
<feature type="signal peptide" evidence="2">
    <location>
        <begin position="1"/>
        <end position="23"/>
    </location>
</feature>